<dbReference type="InterPro" id="IPR045864">
    <property type="entry name" value="aa-tRNA-synth_II/BPL/LPL"/>
</dbReference>
<dbReference type="PROSITE" id="PS51733">
    <property type="entry name" value="BPL_LPL_CATALYTIC"/>
    <property type="match status" value="1"/>
</dbReference>
<dbReference type="PANTHER" id="PTHR12561">
    <property type="entry name" value="LIPOATE-PROTEIN LIGASE"/>
    <property type="match status" value="1"/>
</dbReference>
<organism evidence="3 4">
    <name type="scientific">Schaedlerella arabinosiphila</name>
    <dbReference type="NCBI Taxonomy" id="2044587"/>
    <lineage>
        <taxon>Bacteria</taxon>
        <taxon>Bacillati</taxon>
        <taxon>Bacillota</taxon>
        <taxon>Clostridia</taxon>
        <taxon>Lachnospirales</taxon>
        <taxon>Lachnospiraceae</taxon>
        <taxon>Schaedlerella</taxon>
    </lineage>
</organism>
<dbReference type="AlphaFoldDB" id="A0A3R8R629"/>
<dbReference type="InterPro" id="IPR004562">
    <property type="entry name" value="LipoylTrfase_LipoateP_Ligase"/>
</dbReference>
<dbReference type="GO" id="GO:0005737">
    <property type="term" value="C:cytoplasm"/>
    <property type="evidence" value="ECO:0007669"/>
    <property type="project" value="TreeGrafter"/>
</dbReference>
<sequence>MVERLTYIESVDTSPCYNLALEKYLLLHCREGECILYLWQNQPAVVVGRNQNVRKECRVELLEEEGVCLARRLSGGGAVYQDLGNLNFTFLAGREDYDVERQTQIVLNASKKLGVHAAKSGRNDLLAEGKKFSGHAYYERGDVCCHHGTLMVCVDLDRLSRYLTVSGEKLRLKGIDSVRARVMNLRELVPGLTVGGLKETMLEAFEEMYGLKAVQREARELDPKAIAEERKKLESRNWVFGKN</sequence>
<keyword evidence="4" id="KW-1185">Reference proteome</keyword>
<dbReference type="InterPro" id="IPR004143">
    <property type="entry name" value="BPL_LPL_catalytic"/>
</dbReference>
<evidence type="ECO:0000259" key="2">
    <source>
        <dbReference type="PROSITE" id="PS51733"/>
    </source>
</evidence>
<dbReference type="UniPathway" id="UPA00537">
    <property type="reaction ID" value="UER00595"/>
</dbReference>
<evidence type="ECO:0000313" key="3">
    <source>
        <dbReference type="EMBL" id="RRK32879.1"/>
    </source>
</evidence>
<dbReference type="GO" id="GO:0009249">
    <property type="term" value="P:protein lipoylation"/>
    <property type="evidence" value="ECO:0007669"/>
    <property type="project" value="InterPro"/>
</dbReference>
<keyword evidence="3" id="KW-0436">Ligase</keyword>
<dbReference type="Pfam" id="PF21948">
    <property type="entry name" value="LplA-B_cat"/>
    <property type="match status" value="1"/>
</dbReference>
<dbReference type="Gene3D" id="3.30.930.10">
    <property type="entry name" value="Bira Bifunctional Protein, Domain 2"/>
    <property type="match status" value="1"/>
</dbReference>
<proteinExistence type="predicted"/>
<dbReference type="GO" id="GO:0017118">
    <property type="term" value="F:lipoyltransferase activity"/>
    <property type="evidence" value="ECO:0007669"/>
    <property type="project" value="TreeGrafter"/>
</dbReference>
<dbReference type="CDD" id="cd16443">
    <property type="entry name" value="LplA"/>
    <property type="match status" value="1"/>
</dbReference>
<dbReference type="GO" id="GO:0016979">
    <property type="term" value="F:lipoate-protein ligase activity"/>
    <property type="evidence" value="ECO:0007669"/>
    <property type="project" value="UniProtKB-EC"/>
</dbReference>
<dbReference type="PANTHER" id="PTHR12561:SF3">
    <property type="entry name" value="LIPOYLTRANSFERASE 1, MITOCHONDRIAL"/>
    <property type="match status" value="1"/>
</dbReference>
<reference evidence="3" key="1">
    <citation type="submission" date="2018-10" db="EMBL/GenBank/DDBJ databases">
        <title>Schaedlerella arabinophila gen. nov. sp. nov., isolated from the mouse intestinal tract and comparative analysis with the genome of the closely related altered Schaedler flora strain ASF502.</title>
        <authorList>
            <person name="Miyake S."/>
            <person name="Soh M."/>
            <person name="Seedorf H."/>
        </authorList>
    </citation>
    <scope>NUCLEOTIDE SEQUENCE [LARGE SCALE GENOMIC DNA]</scope>
    <source>
        <strain evidence="3">DSM 106076</strain>
    </source>
</reference>
<dbReference type="EC" id="6.3.1.20" evidence="3"/>
<comment type="pathway">
    <text evidence="1">Protein modification; protein lipoylation via exogenous pathway; protein N(6)-(lipoyl)lysine from lipoate: step 2/2.</text>
</comment>
<feature type="domain" description="BPL/LPL catalytic" evidence="2">
    <location>
        <begin position="30"/>
        <end position="213"/>
    </location>
</feature>
<gene>
    <name evidence="3" type="ORF">EBB54_17085</name>
</gene>
<name>A0A3R8R629_9FIRM</name>
<comment type="caution">
    <text evidence="3">The sequence shown here is derived from an EMBL/GenBank/DDBJ whole genome shotgun (WGS) entry which is preliminary data.</text>
</comment>
<dbReference type="RefSeq" id="WP_125128290.1">
    <property type="nucleotide sequence ID" value="NZ_RHJS01000002.1"/>
</dbReference>
<dbReference type="EMBL" id="RHJS01000002">
    <property type="protein sequence ID" value="RRK32879.1"/>
    <property type="molecule type" value="Genomic_DNA"/>
</dbReference>
<evidence type="ECO:0000256" key="1">
    <source>
        <dbReference type="ARBA" id="ARBA00005085"/>
    </source>
</evidence>
<dbReference type="NCBIfam" id="TIGR00545">
    <property type="entry name" value="lipoyltrans"/>
    <property type="match status" value="1"/>
</dbReference>
<evidence type="ECO:0000313" key="4">
    <source>
        <dbReference type="Proteomes" id="UP000274920"/>
    </source>
</evidence>
<protein>
    <submittedName>
        <fullName evidence="3">Lipoate--protein ligase</fullName>
        <ecNumber evidence="3">6.3.1.20</ecNumber>
    </submittedName>
</protein>
<dbReference type="SUPFAM" id="SSF55681">
    <property type="entry name" value="Class II aaRS and biotin synthetases"/>
    <property type="match status" value="1"/>
</dbReference>
<dbReference type="Proteomes" id="UP000274920">
    <property type="component" value="Unassembled WGS sequence"/>
</dbReference>
<accession>A0A3R8R629</accession>